<dbReference type="EMBL" id="MVHP01000016">
    <property type="protein sequence ID" value="ORA65111.1"/>
    <property type="molecule type" value="Genomic_DNA"/>
</dbReference>
<evidence type="ECO:0000259" key="3">
    <source>
        <dbReference type="PROSITE" id="PS50801"/>
    </source>
</evidence>
<dbReference type="GO" id="GO:0043856">
    <property type="term" value="F:anti-sigma factor antagonist activity"/>
    <property type="evidence" value="ECO:0007669"/>
    <property type="project" value="InterPro"/>
</dbReference>
<dbReference type="Pfam" id="PF01740">
    <property type="entry name" value="STAS"/>
    <property type="match status" value="1"/>
</dbReference>
<comment type="similarity">
    <text evidence="1 2">Belongs to the anti-sigma-factor antagonist family.</text>
</comment>
<evidence type="ECO:0000256" key="2">
    <source>
        <dbReference type="RuleBase" id="RU003749"/>
    </source>
</evidence>
<dbReference type="PANTHER" id="PTHR33495">
    <property type="entry name" value="ANTI-SIGMA FACTOR ANTAGONIST TM_1081-RELATED-RELATED"/>
    <property type="match status" value="1"/>
</dbReference>
<dbReference type="RefSeq" id="WP_046750509.1">
    <property type="nucleotide sequence ID" value="NZ_JBCGVB010000007.1"/>
</dbReference>
<dbReference type="NCBIfam" id="TIGR00377">
    <property type="entry name" value="ant_ant_sig"/>
    <property type="match status" value="1"/>
</dbReference>
<comment type="caution">
    <text evidence="4">The sequence shown here is derived from an EMBL/GenBank/DDBJ whole genome shotgun (WGS) entry which is preliminary data.</text>
</comment>
<protein>
    <recommendedName>
        <fullName evidence="2">Anti-sigma factor antagonist</fullName>
    </recommendedName>
</protein>
<evidence type="ECO:0000313" key="4">
    <source>
        <dbReference type="EMBL" id="ORA65111.1"/>
    </source>
</evidence>
<accession>A0A0M2ZQS3</accession>
<feature type="domain" description="STAS" evidence="3">
    <location>
        <begin position="16"/>
        <end position="112"/>
    </location>
</feature>
<dbReference type="Gene3D" id="3.30.750.24">
    <property type="entry name" value="STAS domain"/>
    <property type="match status" value="1"/>
</dbReference>
<dbReference type="Proteomes" id="UP000192772">
    <property type="component" value="Unassembled WGS sequence"/>
</dbReference>
<dbReference type="InterPro" id="IPR036513">
    <property type="entry name" value="STAS_dom_sf"/>
</dbReference>
<evidence type="ECO:0000256" key="1">
    <source>
        <dbReference type="ARBA" id="ARBA00009013"/>
    </source>
</evidence>
<name>A0A0M2ZQS3_9MYCO</name>
<dbReference type="CDD" id="cd07043">
    <property type="entry name" value="STAS_anti-anti-sigma_factors"/>
    <property type="match status" value="1"/>
</dbReference>
<dbReference type="STRING" id="81858.BST23_14985"/>
<evidence type="ECO:0000313" key="5">
    <source>
        <dbReference type="Proteomes" id="UP000192772"/>
    </source>
</evidence>
<dbReference type="InterPro" id="IPR002645">
    <property type="entry name" value="STAS_dom"/>
</dbReference>
<organism evidence="4 5">
    <name type="scientific">Mycolicibacterium elephantis</name>
    <dbReference type="NCBI Taxonomy" id="81858"/>
    <lineage>
        <taxon>Bacteria</taxon>
        <taxon>Bacillati</taxon>
        <taxon>Actinomycetota</taxon>
        <taxon>Actinomycetes</taxon>
        <taxon>Mycobacteriales</taxon>
        <taxon>Mycobacteriaceae</taxon>
        <taxon>Mycolicibacterium</taxon>
    </lineage>
</organism>
<gene>
    <name evidence="4" type="ORF">BST23_14985</name>
</gene>
<dbReference type="PROSITE" id="PS50801">
    <property type="entry name" value="STAS"/>
    <property type="match status" value="1"/>
</dbReference>
<sequence>MRLILTTETTTRSIRVTVSGDVDFGQAAYLIDTVSDLLSAHPDVQELHLDFTKLTFLDSTGLSALLQIHRQTTELGARMHLDNRPAHLDRILEITGLLDYLTANRSEETEVR</sequence>
<dbReference type="OrthoDB" id="4249752at2"/>
<proteinExistence type="inferred from homology"/>
<accession>A0A1A0QS15</accession>
<reference evidence="4 5" key="1">
    <citation type="submission" date="2017-02" db="EMBL/GenBank/DDBJ databases">
        <title>The new phylogeny of genus Mycobacterium.</title>
        <authorList>
            <person name="Tortoli E."/>
            <person name="Trovato A."/>
            <person name="Cirillo D.M."/>
        </authorList>
    </citation>
    <scope>NUCLEOTIDE SEQUENCE [LARGE SCALE GENOMIC DNA]</scope>
    <source>
        <strain evidence="4 5">FI-09383</strain>
    </source>
</reference>
<dbReference type="InterPro" id="IPR003658">
    <property type="entry name" value="Anti-sigma_ant"/>
</dbReference>
<dbReference type="SUPFAM" id="SSF52091">
    <property type="entry name" value="SpoIIaa-like"/>
    <property type="match status" value="1"/>
</dbReference>
<dbReference type="AlphaFoldDB" id="A0A0M2ZQS3"/>